<dbReference type="PROSITE" id="PS00065">
    <property type="entry name" value="D_2_HYDROXYACID_DH_1"/>
    <property type="match status" value="1"/>
</dbReference>
<evidence type="ECO:0000313" key="7">
    <source>
        <dbReference type="Proteomes" id="UP000683360"/>
    </source>
</evidence>
<accession>A0A8S3QH46</accession>
<dbReference type="FunFam" id="3.40.50.720:FF:000026">
    <property type="entry name" value="Glyoxylate/hydroxypyruvate reductase B"/>
    <property type="match status" value="1"/>
</dbReference>
<name>A0A8S3QH46_MYTED</name>
<organism evidence="6 7">
    <name type="scientific">Mytilus edulis</name>
    <name type="common">Blue mussel</name>
    <dbReference type="NCBI Taxonomy" id="6550"/>
    <lineage>
        <taxon>Eukaryota</taxon>
        <taxon>Metazoa</taxon>
        <taxon>Spiralia</taxon>
        <taxon>Lophotrochozoa</taxon>
        <taxon>Mollusca</taxon>
        <taxon>Bivalvia</taxon>
        <taxon>Autobranchia</taxon>
        <taxon>Pteriomorphia</taxon>
        <taxon>Mytilida</taxon>
        <taxon>Mytiloidea</taxon>
        <taxon>Mytilidae</taxon>
        <taxon>Mytilinae</taxon>
        <taxon>Mytilus</taxon>
    </lineage>
</organism>
<evidence type="ECO:0000256" key="1">
    <source>
        <dbReference type="ARBA" id="ARBA00023002"/>
    </source>
</evidence>
<dbReference type="PANTHER" id="PTHR10996">
    <property type="entry name" value="2-HYDROXYACID DEHYDROGENASE-RELATED"/>
    <property type="match status" value="1"/>
</dbReference>
<dbReference type="InterPro" id="IPR029752">
    <property type="entry name" value="D-isomer_DH_CS1"/>
</dbReference>
<dbReference type="Pfam" id="PF02826">
    <property type="entry name" value="2-Hacid_dh_C"/>
    <property type="match status" value="1"/>
</dbReference>
<evidence type="ECO:0000256" key="3">
    <source>
        <dbReference type="RuleBase" id="RU003719"/>
    </source>
</evidence>
<evidence type="ECO:0000256" key="2">
    <source>
        <dbReference type="ARBA" id="ARBA00073306"/>
    </source>
</evidence>
<dbReference type="SUPFAM" id="SSF51735">
    <property type="entry name" value="NAD(P)-binding Rossmann-fold domains"/>
    <property type="match status" value="1"/>
</dbReference>
<dbReference type="EMBL" id="CAJPWZ010000477">
    <property type="protein sequence ID" value="CAG2194392.1"/>
    <property type="molecule type" value="Genomic_DNA"/>
</dbReference>
<dbReference type="Gene3D" id="3.40.50.720">
    <property type="entry name" value="NAD(P)-binding Rossmann-like Domain"/>
    <property type="match status" value="2"/>
</dbReference>
<dbReference type="Pfam" id="PF00389">
    <property type="entry name" value="2-Hacid_dh"/>
    <property type="match status" value="1"/>
</dbReference>
<dbReference type="OrthoDB" id="298012at2759"/>
<dbReference type="GO" id="GO:0008465">
    <property type="term" value="F:hydroxypyruvate reductase (NADH) activity"/>
    <property type="evidence" value="ECO:0007669"/>
    <property type="project" value="TreeGrafter"/>
</dbReference>
<comment type="similarity">
    <text evidence="3">Belongs to the D-isomer specific 2-hydroxyacid dehydrogenase family.</text>
</comment>
<feature type="domain" description="D-isomer specific 2-hydroxyacid dehydrogenase NAD-binding" evidence="5">
    <location>
        <begin position="112"/>
        <end position="289"/>
    </location>
</feature>
<sequence length="329" mass="36191">MTKIKVFVTRRIPQPGLAILQQDCDVQFWDSDEAIPQEELLKKVQGVGALLCMLTDKIDDEVLEKAGENLRIVSTMSVGYEHIDLEACKRRGIAVTNTPNVSTDSVSELTVSLLLLVARRLYEGIRAVHGGEWGKWKPMWLCGVELTNKTVGILGLGRIGYGVAKRLKPFGIDRIIYHDVCRVSYADDIGASYVDFPTLLSDSDIICICCNLTPQTKHKFNTKAFEKMKNSAVLVNSGRGGVIQHDDLYEALRTNTIAAAGLDVTEPEPLPKDHPLLTLNNCIVLPHMGSNTWESRNSMSEIAATNIISVLNGTNAVGEVIPSRNIYGL</sequence>
<keyword evidence="7" id="KW-1185">Reference proteome</keyword>
<dbReference type="InterPro" id="IPR050223">
    <property type="entry name" value="D-isomer_2-hydroxyacid_DH"/>
</dbReference>
<evidence type="ECO:0000313" key="6">
    <source>
        <dbReference type="EMBL" id="CAG2194392.1"/>
    </source>
</evidence>
<dbReference type="AlphaFoldDB" id="A0A8S3QH46"/>
<dbReference type="Proteomes" id="UP000683360">
    <property type="component" value="Unassembled WGS sequence"/>
</dbReference>
<dbReference type="SUPFAM" id="SSF52283">
    <property type="entry name" value="Formate/glycerate dehydrogenase catalytic domain-like"/>
    <property type="match status" value="1"/>
</dbReference>
<feature type="domain" description="D-isomer specific 2-hydroxyacid dehydrogenase catalytic" evidence="4">
    <location>
        <begin position="6"/>
        <end position="317"/>
    </location>
</feature>
<dbReference type="GO" id="GO:0030267">
    <property type="term" value="F:glyoxylate reductase (NADPH) activity"/>
    <property type="evidence" value="ECO:0007669"/>
    <property type="project" value="TreeGrafter"/>
</dbReference>
<proteinExistence type="inferred from homology"/>
<dbReference type="InterPro" id="IPR036291">
    <property type="entry name" value="NAD(P)-bd_dom_sf"/>
</dbReference>
<dbReference type="GO" id="GO:0005829">
    <property type="term" value="C:cytosol"/>
    <property type="evidence" value="ECO:0007669"/>
    <property type="project" value="TreeGrafter"/>
</dbReference>
<dbReference type="GO" id="GO:0051287">
    <property type="term" value="F:NAD binding"/>
    <property type="evidence" value="ECO:0007669"/>
    <property type="project" value="InterPro"/>
</dbReference>
<reference evidence="6" key="1">
    <citation type="submission" date="2021-03" db="EMBL/GenBank/DDBJ databases">
        <authorList>
            <person name="Bekaert M."/>
        </authorList>
    </citation>
    <scope>NUCLEOTIDE SEQUENCE</scope>
</reference>
<protein>
    <recommendedName>
        <fullName evidence="2">Glyoxylate reductase/hydroxypyruvate reductase</fullName>
    </recommendedName>
</protein>
<dbReference type="PANTHER" id="PTHR10996:SF277">
    <property type="entry name" value="GLYOXYLATE REDUCTASE_HYDROXYPYRUVATE REDUCTASE"/>
    <property type="match status" value="1"/>
</dbReference>
<dbReference type="CDD" id="cd05301">
    <property type="entry name" value="GDH"/>
    <property type="match status" value="1"/>
</dbReference>
<evidence type="ECO:0000259" key="5">
    <source>
        <dbReference type="Pfam" id="PF02826"/>
    </source>
</evidence>
<gene>
    <name evidence="6" type="ORF">MEDL_9404</name>
</gene>
<dbReference type="InterPro" id="IPR006139">
    <property type="entry name" value="D-isomer_2_OHA_DH_cat_dom"/>
</dbReference>
<comment type="caution">
    <text evidence="6">The sequence shown here is derived from an EMBL/GenBank/DDBJ whole genome shotgun (WGS) entry which is preliminary data.</text>
</comment>
<dbReference type="InterPro" id="IPR006140">
    <property type="entry name" value="D-isomer_DH_NAD-bd"/>
</dbReference>
<keyword evidence="1 3" id="KW-0560">Oxidoreductase</keyword>
<evidence type="ECO:0000259" key="4">
    <source>
        <dbReference type="Pfam" id="PF00389"/>
    </source>
</evidence>